<feature type="domain" description="BART" evidence="13">
    <location>
        <begin position="14"/>
        <end position="132"/>
    </location>
</feature>
<keyword evidence="9" id="KW-0496">Mitochondrion</keyword>
<dbReference type="PANTHER" id="PTHR15487:SF4">
    <property type="entry name" value="ADP-RIBOSYLATION FACTOR-LIKE PROTEIN 2-BINDING PROTEIN"/>
    <property type="match status" value="1"/>
</dbReference>
<evidence type="ECO:0000256" key="12">
    <source>
        <dbReference type="ARBA" id="ARBA00023273"/>
    </source>
</evidence>
<evidence type="ECO:0000256" key="7">
    <source>
        <dbReference type="ARBA" id="ARBA00022490"/>
    </source>
</evidence>
<dbReference type="GO" id="GO:0005813">
    <property type="term" value="C:centrosome"/>
    <property type="evidence" value="ECO:0007669"/>
    <property type="project" value="UniProtKB-SubCell"/>
</dbReference>
<sequence>MATDERVGVWLTDIGNVLQDRGFVNKHRDFINKHCETFVEDDENKLEYTAIFEEYVGFVEEAIEGGMKDKSSDFNMEQLMEALPQYVEKQGKAGDASQQALEGPAKAIDMLLNLAEFESLKATMLLAKRDKEDKKGGGNECMFAVSVEDGAAGTDLDGLISTSGSHFESNEGWNRLCDRSWLVVEKKDVKTDGKEQSLIKTTVTVDLPINLARTVFCDFTQRRGGWDERFAGSTIHKVFPGKGVNNIMTIKQHTPYMLKMMGVPESFTFRFIERIDFPFKGDFYHIIAPWDIKKDCLDKDNKWIDAKAGVLRAHPTDPNKTIFIGSSTNKMNWVPDWIMSTLMTSMMPKMILGLVDKFKQYVKANQPFEDLAMDFSG</sequence>
<evidence type="ECO:0000256" key="11">
    <source>
        <dbReference type="ARBA" id="ARBA00023242"/>
    </source>
</evidence>
<evidence type="ECO:0000256" key="3">
    <source>
        <dbReference type="ARBA" id="ARBA00004300"/>
    </source>
</evidence>
<gene>
    <name evidence="14" type="ORF">HAND1043_LOCUS7758</name>
</gene>
<organism evidence="14">
    <name type="scientific">Hemiselmis andersenii</name>
    <name type="common">Cryptophyte alga</name>
    <dbReference type="NCBI Taxonomy" id="464988"/>
    <lineage>
        <taxon>Eukaryota</taxon>
        <taxon>Cryptophyceae</taxon>
        <taxon>Cryptomonadales</taxon>
        <taxon>Hemiselmidaceae</taxon>
        <taxon>Hemiselmis</taxon>
    </lineage>
</organism>
<dbReference type="PANTHER" id="PTHR15487">
    <property type="entry name" value="ADP-RIBOSYLATION FACTOR-LIKE PROTEIN 2-BINDING PROTEIN"/>
    <property type="match status" value="1"/>
</dbReference>
<evidence type="ECO:0000313" key="14">
    <source>
        <dbReference type="EMBL" id="CAD8741266.1"/>
    </source>
</evidence>
<dbReference type="AlphaFoldDB" id="A0A6U4NV67"/>
<dbReference type="Gene3D" id="3.30.530.20">
    <property type="match status" value="1"/>
</dbReference>
<dbReference type="GO" id="GO:0005758">
    <property type="term" value="C:mitochondrial intermembrane space"/>
    <property type="evidence" value="ECO:0007669"/>
    <property type="project" value="UniProtKB-SubCell"/>
</dbReference>
<dbReference type="EMBL" id="HBFK01012914">
    <property type="protein sequence ID" value="CAD8741266.1"/>
    <property type="molecule type" value="Transcribed_RNA"/>
</dbReference>
<accession>A0A6U4NV67</accession>
<evidence type="ECO:0000256" key="8">
    <source>
        <dbReference type="ARBA" id="ARBA00023069"/>
    </source>
</evidence>
<protein>
    <recommendedName>
        <fullName evidence="6">ADP-ribosylation factor-like protein 2-binding protein</fullName>
    </recommendedName>
</protein>
<evidence type="ECO:0000256" key="2">
    <source>
        <dbReference type="ARBA" id="ARBA00004123"/>
    </source>
</evidence>
<name>A0A6U4NV67_HEMAN</name>
<dbReference type="Pfam" id="PF11527">
    <property type="entry name" value="ARL2_Bind_BART"/>
    <property type="match status" value="1"/>
</dbReference>
<evidence type="ECO:0000256" key="9">
    <source>
        <dbReference type="ARBA" id="ARBA00023128"/>
    </source>
</evidence>
<evidence type="ECO:0000259" key="13">
    <source>
        <dbReference type="Pfam" id="PF11527"/>
    </source>
</evidence>
<dbReference type="GO" id="GO:0005634">
    <property type="term" value="C:nucleus"/>
    <property type="evidence" value="ECO:0007669"/>
    <property type="project" value="UniProtKB-SubCell"/>
</dbReference>
<dbReference type="InterPro" id="IPR023379">
    <property type="entry name" value="BART_dom"/>
</dbReference>
<dbReference type="InterPro" id="IPR038849">
    <property type="entry name" value="ARL2BP"/>
</dbReference>
<evidence type="ECO:0000256" key="5">
    <source>
        <dbReference type="ARBA" id="ARBA00009880"/>
    </source>
</evidence>
<keyword evidence="12" id="KW-0966">Cell projection</keyword>
<comment type="subcellular location">
    <subcellularLocation>
        <location evidence="1">Cytoplasm</location>
        <location evidence="1">Cytoskeleton</location>
        <location evidence="1">Cilium basal body</location>
    </subcellularLocation>
    <subcellularLocation>
        <location evidence="3">Cytoplasm</location>
        <location evidence="3">Cytoskeleton</location>
        <location evidence="3">Microtubule organizing center</location>
        <location evidence="3">Centrosome</location>
    </subcellularLocation>
    <subcellularLocation>
        <location evidence="4">Mitochondrion intermembrane space</location>
    </subcellularLocation>
    <subcellularLocation>
        <location evidence="2">Nucleus</location>
    </subcellularLocation>
</comment>
<dbReference type="InterPro" id="IPR042541">
    <property type="entry name" value="BART_sf"/>
</dbReference>
<evidence type="ECO:0000256" key="10">
    <source>
        <dbReference type="ARBA" id="ARBA00023212"/>
    </source>
</evidence>
<dbReference type="GO" id="GO:0051457">
    <property type="term" value="P:maintenance of protein location in nucleus"/>
    <property type="evidence" value="ECO:0007669"/>
    <property type="project" value="TreeGrafter"/>
</dbReference>
<proteinExistence type="inferred from homology"/>
<evidence type="ECO:0000256" key="1">
    <source>
        <dbReference type="ARBA" id="ARBA00004120"/>
    </source>
</evidence>
<keyword evidence="10" id="KW-0206">Cytoskeleton</keyword>
<dbReference type="SUPFAM" id="SSF55961">
    <property type="entry name" value="Bet v1-like"/>
    <property type="match status" value="1"/>
</dbReference>
<comment type="similarity">
    <text evidence="5">Belongs to the ARL2BP family.</text>
</comment>
<evidence type="ECO:0000256" key="4">
    <source>
        <dbReference type="ARBA" id="ARBA00004569"/>
    </source>
</evidence>
<dbReference type="InterPro" id="IPR023393">
    <property type="entry name" value="START-like_dom_sf"/>
</dbReference>
<reference evidence="14" key="1">
    <citation type="submission" date="2021-01" db="EMBL/GenBank/DDBJ databases">
        <authorList>
            <person name="Corre E."/>
            <person name="Pelletier E."/>
            <person name="Niang G."/>
            <person name="Scheremetjew M."/>
            <person name="Finn R."/>
            <person name="Kale V."/>
            <person name="Holt S."/>
            <person name="Cochrane G."/>
            <person name="Meng A."/>
            <person name="Brown T."/>
            <person name="Cohen L."/>
        </authorList>
    </citation>
    <scope>NUCLEOTIDE SEQUENCE</scope>
    <source>
        <strain evidence="14">CCMP441</strain>
    </source>
</reference>
<keyword evidence="11" id="KW-0539">Nucleus</keyword>
<evidence type="ECO:0000256" key="6">
    <source>
        <dbReference type="ARBA" id="ARBA00014849"/>
    </source>
</evidence>
<dbReference type="Gene3D" id="1.20.1520.10">
    <property type="entry name" value="ADP-ribosylation factor-like 2-binding protein, domain"/>
    <property type="match status" value="1"/>
</dbReference>
<keyword evidence="8" id="KW-0969">Cilium</keyword>
<keyword evidence="7" id="KW-0963">Cytoplasm</keyword>